<evidence type="ECO:0000256" key="4">
    <source>
        <dbReference type="ARBA" id="ARBA00011738"/>
    </source>
</evidence>
<dbReference type="EMBL" id="PDPS01000034">
    <property type="protein sequence ID" value="PID56466.1"/>
    <property type="molecule type" value="Genomic_DNA"/>
</dbReference>
<sequence length="339" mass="38760">MKRSIFVVAFIMCMNACSIAQVFSREIETIKIRLPWLHQGQYAGLYVAQEKGFFAKRGLPRVEILQGGPNIRPIDLVSSGSEQFSITGSSPFLRACREQRPLKVVATFDQTHAFCYFARRDYNIKAPVDFKGQRVGHKIMHEHNLLVLLKSAGLAKEDIELVPVPPGMTLFLLDDREKAVPIWPGHAADEPLLAEERGIEVRYFFPEDYDGIPRIGNLLFTSKAFEAEHPDIVEQVVAAILEGWDDAFRHVDDAVDFILKYQRSTDPADRRHQKNMLLKMKEFMLKEEYDNKIGWCDAVRWQQTLDAFLDAHPDVDFSLDDLVAPQYVEAFYAAKTQLP</sequence>
<comment type="similarity">
    <text evidence="3">Belongs to the NMT1/THI5 family.</text>
</comment>
<evidence type="ECO:0000313" key="14">
    <source>
        <dbReference type="EMBL" id="PID56466.1"/>
    </source>
</evidence>
<dbReference type="GO" id="GO:0046872">
    <property type="term" value="F:metal ion binding"/>
    <property type="evidence" value="ECO:0007669"/>
    <property type="project" value="UniProtKB-KW"/>
</dbReference>
<comment type="caution">
    <text evidence="14">The sequence shown here is derived from an EMBL/GenBank/DDBJ whole genome shotgun (WGS) entry which is preliminary data.</text>
</comment>
<evidence type="ECO:0000256" key="5">
    <source>
        <dbReference type="ARBA" id="ARBA00022679"/>
    </source>
</evidence>
<comment type="subunit">
    <text evidence="4">Homodimer.</text>
</comment>
<evidence type="ECO:0000259" key="13">
    <source>
        <dbReference type="Pfam" id="PF09084"/>
    </source>
</evidence>
<keyword evidence="8" id="KW-0784">Thiamine biosynthesis</keyword>
<comment type="catalytic activity">
    <reaction evidence="11">
        <text>N(6)-(pyridoxal phosphate)-L-lysyl-[4-amino-5-hydroxymethyl-2-methylpyrimidine phosphate synthase] + L-histidyl-[4-amino-5-hydroxymethyl-2-methylpyrimidine phosphate synthase] + 2 Fe(3+) + 4 H2O = L-lysyl-[4-amino-5-hydroxymethyl-2-methylpyrimidine phosphate synthase] + (2S)-2-amino-5-hydroxy-4-oxopentanoyl-[4-amino-5-hydroxymethyl-2-methylpyrimidine phosphate synthase] + 4-amino-2-methyl-5-(phosphooxymethyl)pyrimidine + 3-oxopropanoate + 2 Fe(2+) + 2 H(+)</text>
        <dbReference type="Rhea" id="RHEA:65756"/>
        <dbReference type="Rhea" id="RHEA-COMP:16892"/>
        <dbReference type="Rhea" id="RHEA-COMP:16893"/>
        <dbReference type="Rhea" id="RHEA-COMP:16894"/>
        <dbReference type="Rhea" id="RHEA-COMP:16895"/>
        <dbReference type="ChEBI" id="CHEBI:15377"/>
        <dbReference type="ChEBI" id="CHEBI:15378"/>
        <dbReference type="ChEBI" id="CHEBI:29033"/>
        <dbReference type="ChEBI" id="CHEBI:29034"/>
        <dbReference type="ChEBI" id="CHEBI:29969"/>
        <dbReference type="ChEBI" id="CHEBI:29979"/>
        <dbReference type="ChEBI" id="CHEBI:33190"/>
        <dbReference type="ChEBI" id="CHEBI:58354"/>
        <dbReference type="ChEBI" id="CHEBI:143915"/>
        <dbReference type="ChEBI" id="CHEBI:157692"/>
    </reaction>
    <physiologicalReaction direction="left-to-right" evidence="11">
        <dbReference type="Rhea" id="RHEA:65757"/>
    </physiologicalReaction>
</comment>
<keyword evidence="7" id="KW-0663">Pyridoxal phosphate</keyword>
<organism evidence="14 15">
    <name type="scientific">candidate division KSB3 bacterium</name>
    <dbReference type="NCBI Taxonomy" id="2044937"/>
    <lineage>
        <taxon>Bacteria</taxon>
        <taxon>candidate division KSB3</taxon>
    </lineage>
</organism>
<dbReference type="InterPro" id="IPR015168">
    <property type="entry name" value="SsuA/THI5"/>
</dbReference>
<evidence type="ECO:0000256" key="7">
    <source>
        <dbReference type="ARBA" id="ARBA00022898"/>
    </source>
</evidence>
<dbReference type="InterPro" id="IPR027939">
    <property type="entry name" value="NMT1/THI5"/>
</dbReference>
<reference evidence="14 15" key="1">
    <citation type="submission" date="2017-10" db="EMBL/GenBank/DDBJ databases">
        <title>Novel microbial diversity and functional potential in the marine mammal oral microbiome.</title>
        <authorList>
            <person name="Dudek N.K."/>
            <person name="Sun C.L."/>
            <person name="Burstein D."/>
            <person name="Kantor R.S."/>
            <person name="Aliaga Goltsman D.S."/>
            <person name="Bik E.M."/>
            <person name="Thomas B.C."/>
            <person name="Banfield J.F."/>
            <person name="Relman D.A."/>
        </authorList>
    </citation>
    <scope>NUCLEOTIDE SEQUENCE [LARGE SCALE GENOMIC DNA]</scope>
    <source>
        <strain evidence="14">DOLZORAL124_49_17</strain>
    </source>
</reference>
<evidence type="ECO:0000313" key="15">
    <source>
        <dbReference type="Proteomes" id="UP000229740"/>
    </source>
</evidence>
<dbReference type="GO" id="GO:0009228">
    <property type="term" value="P:thiamine biosynthetic process"/>
    <property type="evidence" value="ECO:0007669"/>
    <property type="project" value="UniProtKB-KW"/>
</dbReference>
<dbReference type="SUPFAM" id="SSF53850">
    <property type="entry name" value="Periplasmic binding protein-like II"/>
    <property type="match status" value="1"/>
</dbReference>
<protein>
    <recommendedName>
        <fullName evidence="10">Thiamine pyrimidine synthase</fullName>
    </recommendedName>
</protein>
<evidence type="ECO:0000256" key="3">
    <source>
        <dbReference type="ARBA" id="ARBA00009406"/>
    </source>
</evidence>
<evidence type="ECO:0000256" key="8">
    <source>
        <dbReference type="ARBA" id="ARBA00022977"/>
    </source>
</evidence>
<feature type="signal peptide" evidence="12">
    <location>
        <begin position="1"/>
        <end position="20"/>
    </location>
</feature>
<evidence type="ECO:0000256" key="10">
    <source>
        <dbReference type="ARBA" id="ARBA00033171"/>
    </source>
</evidence>
<dbReference type="Proteomes" id="UP000229740">
    <property type="component" value="Unassembled WGS sequence"/>
</dbReference>
<dbReference type="AlphaFoldDB" id="A0A2G6E321"/>
<keyword evidence="6" id="KW-0479">Metal-binding</keyword>
<keyword evidence="5" id="KW-0808">Transferase</keyword>
<dbReference type="PANTHER" id="PTHR31528:SF1">
    <property type="entry name" value="4-AMINO-5-HYDROXYMETHYL-2-METHYLPYRIMIDINE PHOSPHATE SYNTHASE THI11-RELATED"/>
    <property type="match status" value="1"/>
</dbReference>
<evidence type="ECO:0000256" key="1">
    <source>
        <dbReference type="ARBA" id="ARBA00003469"/>
    </source>
</evidence>
<evidence type="ECO:0000256" key="6">
    <source>
        <dbReference type="ARBA" id="ARBA00022723"/>
    </source>
</evidence>
<evidence type="ECO:0000256" key="2">
    <source>
        <dbReference type="ARBA" id="ARBA00004948"/>
    </source>
</evidence>
<proteinExistence type="inferred from homology"/>
<comment type="pathway">
    <text evidence="2">Cofactor biosynthesis; thiamine diphosphate biosynthesis.</text>
</comment>
<dbReference type="PANTHER" id="PTHR31528">
    <property type="entry name" value="4-AMINO-5-HYDROXYMETHYL-2-METHYLPYRIMIDINE PHOSPHATE SYNTHASE THI11-RELATED"/>
    <property type="match status" value="1"/>
</dbReference>
<dbReference type="Gene3D" id="3.40.190.10">
    <property type="entry name" value="Periplasmic binding protein-like II"/>
    <property type="match status" value="2"/>
</dbReference>
<evidence type="ECO:0000256" key="9">
    <source>
        <dbReference type="ARBA" id="ARBA00023004"/>
    </source>
</evidence>
<feature type="domain" description="SsuA/THI5-like" evidence="13">
    <location>
        <begin position="41"/>
        <end position="253"/>
    </location>
</feature>
<accession>A0A2G6E321</accession>
<dbReference type="GO" id="GO:0016740">
    <property type="term" value="F:transferase activity"/>
    <property type="evidence" value="ECO:0007669"/>
    <property type="project" value="UniProtKB-KW"/>
</dbReference>
<keyword evidence="12" id="KW-0732">Signal</keyword>
<comment type="function">
    <text evidence="1">Responsible for the formation of the pyrimidine heterocycle in the thiamine biosynthesis pathway. Catalyzes the formation of hydroxymethylpyrimidine phosphate (HMP-P) from histidine and pyridoxal phosphate (PLP). The protein uses PLP and the active site histidine to form HMP-P, generating an inactive enzyme. The enzyme can only undergo a single turnover, which suggests it is a suicide enzyme.</text>
</comment>
<keyword evidence="9" id="KW-0408">Iron</keyword>
<name>A0A2G6E321_9BACT</name>
<feature type="chain" id="PRO_5013929351" description="Thiamine pyrimidine synthase" evidence="12">
    <location>
        <begin position="21"/>
        <end position="339"/>
    </location>
</feature>
<evidence type="ECO:0000256" key="12">
    <source>
        <dbReference type="SAM" id="SignalP"/>
    </source>
</evidence>
<dbReference type="Pfam" id="PF09084">
    <property type="entry name" value="NMT1"/>
    <property type="match status" value="1"/>
</dbReference>
<evidence type="ECO:0000256" key="11">
    <source>
        <dbReference type="ARBA" id="ARBA00048179"/>
    </source>
</evidence>
<gene>
    <name evidence="14" type="ORF">CSB45_11485</name>
</gene>